<evidence type="ECO:0000256" key="2">
    <source>
        <dbReference type="ARBA" id="ARBA00022700"/>
    </source>
</evidence>
<reference evidence="6" key="1">
    <citation type="submission" date="2025-08" db="UniProtKB">
        <authorList>
            <consortium name="RefSeq"/>
        </authorList>
    </citation>
    <scope>IDENTIFICATION</scope>
</reference>
<evidence type="ECO:0000313" key="6">
    <source>
        <dbReference type="RefSeq" id="XP_030636779.1"/>
    </source>
</evidence>
<keyword evidence="5" id="KW-1185">Reference proteome</keyword>
<keyword evidence="4" id="KW-0472">Membrane</keyword>
<dbReference type="InterPro" id="IPR026512">
    <property type="entry name" value="RGS7BP/RGS9BP"/>
</dbReference>
<dbReference type="GO" id="GO:0009968">
    <property type="term" value="P:negative regulation of signal transduction"/>
    <property type="evidence" value="ECO:0007669"/>
    <property type="project" value="UniProtKB-KW"/>
</dbReference>
<evidence type="ECO:0000256" key="1">
    <source>
        <dbReference type="ARBA" id="ARBA00007457"/>
    </source>
</evidence>
<feature type="region of interest" description="Disordered" evidence="3">
    <location>
        <begin position="1"/>
        <end position="24"/>
    </location>
</feature>
<sequence>MPLCNNKVADDGSGPGVSAQPPEDGKAMVDSLIKVVACHRHLASCVGGSTDSASLRQELQKTRERAQSLAVSCRHHLTAQLRDKALPEDERKETELQWVAFSSCLELFHADMSKVFKMGSHFSLANNSAMVQTGMQGGTTEVTARALSQPDLQPSADGVPTDSVERLELSQLEQEITQVDRTLEEMEMKVNVLRWTVEARGPQYADPVSTDSASLAMLSTDEEGGGHRCSRSQVFVAMLLCGVATVAVVLSVCVVYLA</sequence>
<evidence type="ECO:0000256" key="4">
    <source>
        <dbReference type="SAM" id="Phobius"/>
    </source>
</evidence>
<organism evidence="5 6">
    <name type="scientific">Chanos chanos</name>
    <name type="common">Milkfish</name>
    <name type="synonym">Mugil chanos</name>
    <dbReference type="NCBI Taxonomy" id="29144"/>
    <lineage>
        <taxon>Eukaryota</taxon>
        <taxon>Metazoa</taxon>
        <taxon>Chordata</taxon>
        <taxon>Craniata</taxon>
        <taxon>Vertebrata</taxon>
        <taxon>Euteleostomi</taxon>
        <taxon>Actinopterygii</taxon>
        <taxon>Neopterygii</taxon>
        <taxon>Teleostei</taxon>
        <taxon>Ostariophysi</taxon>
        <taxon>Gonorynchiformes</taxon>
        <taxon>Chanidae</taxon>
        <taxon>Chanos</taxon>
    </lineage>
</organism>
<dbReference type="GeneID" id="115817596"/>
<dbReference type="RefSeq" id="XP_030636779.1">
    <property type="nucleotide sequence ID" value="XM_030780919.1"/>
</dbReference>
<evidence type="ECO:0000313" key="5">
    <source>
        <dbReference type="Proteomes" id="UP000504632"/>
    </source>
</evidence>
<name>A0A6J2VY52_CHACN</name>
<dbReference type="OrthoDB" id="6358515at2759"/>
<evidence type="ECO:0000256" key="3">
    <source>
        <dbReference type="SAM" id="MobiDB-lite"/>
    </source>
</evidence>
<protein>
    <submittedName>
        <fullName evidence="6">Regulator of G-protein signaling 9-binding protein</fullName>
    </submittedName>
</protein>
<gene>
    <name evidence="6" type="primary">rgs9bp</name>
</gene>
<dbReference type="CTD" id="388531"/>
<dbReference type="Proteomes" id="UP000504632">
    <property type="component" value="Chromosome 7"/>
</dbReference>
<keyword evidence="4" id="KW-0812">Transmembrane</keyword>
<feature type="transmembrane region" description="Helical" evidence="4">
    <location>
        <begin position="234"/>
        <end position="257"/>
    </location>
</feature>
<proteinExistence type="inferred from homology"/>
<dbReference type="InParanoid" id="A0A6J2VY52"/>
<dbReference type="AlphaFoldDB" id="A0A6J2VY52"/>
<dbReference type="PANTHER" id="PTHR21029">
    <property type="entry name" value="R-SEVEN BINDING PROTEIN (R7BP) HOMOLOG"/>
    <property type="match status" value="1"/>
</dbReference>
<keyword evidence="4" id="KW-1133">Transmembrane helix</keyword>
<comment type="similarity">
    <text evidence="1">Belongs to the RGS7BP/RGS9BP family.</text>
</comment>
<accession>A0A6J2VY52</accession>
<keyword evidence="2" id="KW-0734">Signal transduction inhibitor</keyword>